<organism evidence="5">
    <name type="scientific">Erysipelothrix rhusiopathiae</name>
    <dbReference type="NCBI Taxonomy" id="1648"/>
    <lineage>
        <taxon>Bacteria</taxon>
        <taxon>Bacillati</taxon>
        <taxon>Bacillota</taxon>
        <taxon>Erysipelotrichia</taxon>
        <taxon>Erysipelotrichales</taxon>
        <taxon>Erysipelotrichaceae</taxon>
        <taxon>Erysipelothrix</taxon>
    </lineage>
</organism>
<dbReference type="EMBL" id="KX714111">
    <property type="protein sequence ID" value="AQM74371.1"/>
    <property type="molecule type" value="Genomic_DNA"/>
</dbReference>
<dbReference type="InterPro" id="IPR018337">
    <property type="entry name" value="Cell_wall/Cho-bd_repeat"/>
</dbReference>
<name>A0A2H4GDD1_ERYRH</name>
<feature type="repeat" description="Cell wall-binding" evidence="2">
    <location>
        <begin position="485"/>
        <end position="504"/>
    </location>
</feature>
<dbReference type="PROSITE" id="PS51170">
    <property type="entry name" value="CW"/>
    <property type="match status" value="6"/>
</dbReference>
<dbReference type="SMR" id="A0A2H4GDD1"/>
<feature type="coiled-coil region" evidence="3">
    <location>
        <begin position="128"/>
        <end position="155"/>
    </location>
</feature>
<feature type="compositionally biased region" description="Polar residues" evidence="4">
    <location>
        <begin position="219"/>
        <end position="232"/>
    </location>
</feature>
<gene>
    <name evidence="5" type="primary">cbpB</name>
</gene>
<feature type="repeat" description="Cell wall-binding" evidence="2">
    <location>
        <begin position="525"/>
        <end position="544"/>
    </location>
</feature>
<dbReference type="SUPFAM" id="SSF69360">
    <property type="entry name" value="Cell wall binding repeat"/>
    <property type="match status" value="2"/>
</dbReference>
<accession>A0A2H4GDD1</accession>
<evidence type="ECO:0000256" key="3">
    <source>
        <dbReference type="SAM" id="Coils"/>
    </source>
</evidence>
<keyword evidence="1" id="KW-0677">Repeat</keyword>
<sequence length="606" mass="71346">MRMLSMLLVLSFVSGFLFFSQPIFAEERKPRERDLVALKAYLISLEDMDDETVDLGRHAEKVEKYIQIIEKTAIPNRQEKINQIKKMVEDSTKRKRRLRNLERFENTLMRKGILSDSQKKHFIDRSKETADDSQLDELKKEVENLEQQIMQDSQYVELYLKAIDSFDKIRKDMRNYYAEELANIWLNSKNFEGQVVPYFEKIEAEHVRKGGKAWKRPQNESVEGNDDSSVGESEQREDEAQRIQFINKQKALSNDLKISFKFLTIKDINKFLALINASQTTQELDAIRDQATKLNQENQLFMNHTERLRQQIQKSYKITDKDKQILTNQLDHAIASRSILEANQITQALKSLESKFIKVEQIPHKGNLVVSKLDPKPNLIVKHSQGWQGEKGKSTYRDKTLELVKGRWETISGSRYYFDNLGKPLTGLISIVNNKFYIDHEKGMVTGWRKISDKWHYFTLEGALKNQWKSIKGIWYYFDSSSEMVTGWQKIANKWYYFENSGAMATGWKQIKQKWYYLDKSGSMATSWKRIKNKWYYLEPSGAMATGWKKLNHKWYYLDQSGAMVTGWKYLNHKWYYFKDGGQMIVGKASIHNRTYYFDTQGALKK</sequence>
<feature type="repeat" description="Cell wall-binding" evidence="2">
    <location>
        <begin position="545"/>
        <end position="564"/>
    </location>
</feature>
<evidence type="ECO:0000256" key="1">
    <source>
        <dbReference type="ARBA" id="ARBA00022737"/>
    </source>
</evidence>
<feature type="repeat" description="Cell wall-binding" evidence="2">
    <location>
        <begin position="505"/>
        <end position="524"/>
    </location>
</feature>
<feature type="region of interest" description="Disordered" evidence="4">
    <location>
        <begin position="209"/>
        <end position="238"/>
    </location>
</feature>
<evidence type="ECO:0000256" key="2">
    <source>
        <dbReference type="PROSITE-ProRule" id="PRU00591"/>
    </source>
</evidence>
<reference evidence="5" key="1">
    <citation type="submission" date="2016-08" db="EMBL/GenBank/DDBJ databases">
        <authorList>
            <person name="Seilhamer J.J."/>
        </authorList>
    </citation>
    <scope>NUCLEOTIDE SEQUENCE</scope>
    <source>
        <strain evidence="5">SE38</strain>
    </source>
</reference>
<keyword evidence="3" id="KW-0175">Coiled coil</keyword>
<feature type="repeat" description="Cell wall-binding" evidence="2">
    <location>
        <begin position="565"/>
        <end position="584"/>
    </location>
</feature>
<dbReference type="Pfam" id="PF01473">
    <property type="entry name" value="Choline_bind_1"/>
    <property type="match status" value="2"/>
</dbReference>
<feature type="repeat" description="Cell wall-binding" evidence="2">
    <location>
        <begin position="465"/>
        <end position="484"/>
    </location>
</feature>
<dbReference type="AlphaFoldDB" id="A0A2H4GDD1"/>
<protein>
    <submittedName>
        <fullName evidence="5">Cholin binding protein B</fullName>
    </submittedName>
</protein>
<dbReference type="RefSeq" id="WP_013852909.1">
    <property type="nucleotide sequence ID" value="NZ_CP011861.1"/>
</dbReference>
<dbReference type="GeneID" id="89528965"/>
<dbReference type="Gene3D" id="2.10.270.10">
    <property type="entry name" value="Cholin Binding"/>
    <property type="match status" value="2"/>
</dbReference>
<proteinExistence type="predicted"/>
<dbReference type="Gene3D" id="2.10.270.20">
    <property type="match status" value="1"/>
</dbReference>
<dbReference type="Pfam" id="PF19127">
    <property type="entry name" value="Choline_bind_3"/>
    <property type="match status" value="3"/>
</dbReference>
<evidence type="ECO:0000256" key="4">
    <source>
        <dbReference type="SAM" id="MobiDB-lite"/>
    </source>
</evidence>
<evidence type="ECO:0000313" key="5">
    <source>
        <dbReference type="EMBL" id="AQM74371.1"/>
    </source>
</evidence>